<evidence type="ECO:0000313" key="4">
    <source>
        <dbReference type="Proteomes" id="UP000822688"/>
    </source>
</evidence>
<evidence type="ECO:0000256" key="1">
    <source>
        <dbReference type="SAM" id="Phobius"/>
    </source>
</evidence>
<proteinExistence type="predicted"/>
<protein>
    <submittedName>
        <fullName evidence="2">Uncharacterized protein</fullName>
    </submittedName>
</protein>
<dbReference type="AlphaFoldDB" id="A0A8T0HP15"/>
<evidence type="ECO:0000313" key="2">
    <source>
        <dbReference type="EMBL" id="KAG0572393.1"/>
    </source>
</evidence>
<dbReference type="EMBL" id="CM026426">
    <property type="protein sequence ID" value="KAG0572393.1"/>
    <property type="molecule type" value="Genomic_DNA"/>
</dbReference>
<reference evidence="2" key="1">
    <citation type="submission" date="2020-06" db="EMBL/GenBank/DDBJ databases">
        <title>WGS assembly of Ceratodon purpureus strain R40.</title>
        <authorList>
            <person name="Carey S.B."/>
            <person name="Jenkins J."/>
            <person name="Shu S."/>
            <person name="Lovell J.T."/>
            <person name="Sreedasyam A."/>
            <person name="Maumus F."/>
            <person name="Tiley G.P."/>
            <person name="Fernandez-Pozo N."/>
            <person name="Barry K."/>
            <person name="Chen C."/>
            <person name="Wang M."/>
            <person name="Lipzen A."/>
            <person name="Daum C."/>
            <person name="Saski C.A."/>
            <person name="Payton A.C."/>
            <person name="Mcbreen J.C."/>
            <person name="Conrad R.E."/>
            <person name="Kollar L.M."/>
            <person name="Olsson S."/>
            <person name="Huttunen S."/>
            <person name="Landis J.B."/>
            <person name="Wickett N.J."/>
            <person name="Johnson M.G."/>
            <person name="Rensing S.A."/>
            <person name="Grimwood J."/>
            <person name="Schmutz J."/>
            <person name="Mcdaniel S.F."/>
        </authorList>
    </citation>
    <scope>NUCLEOTIDE SEQUENCE</scope>
    <source>
        <strain evidence="2">R40</strain>
    </source>
</reference>
<feature type="transmembrane region" description="Helical" evidence="1">
    <location>
        <begin position="26"/>
        <end position="43"/>
    </location>
</feature>
<keyword evidence="1" id="KW-0812">Transmembrane</keyword>
<accession>A0A8T0HP15</accession>
<keyword evidence="1" id="KW-1133">Transmembrane helix</keyword>
<organism evidence="2 4">
    <name type="scientific">Ceratodon purpureus</name>
    <name type="common">Fire moss</name>
    <name type="synonym">Dicranum purpureum</name>
    <dbReference type="NCBI Taxonomy" id="3225"/>
    <lineage>
        <taxon>Eukaryota</taxon>
        <taxon>Viridiplantae</taxon>
        <taxon>Streptophyta</taxon>
        <taxon>Embryophyta</taxon>
        <taxon>Bryophyta</taxon>
        <taxon>Bryophytina</taxon>
        <taxon>Bryopsida</taxon>
        <taxon>Dicranidae</taxon>
        <taxon>Pseudoditrichales</taxon>
        <taxon>Ditrichaceae</taxon>
        <taxon>Ceratodon</taxon>
    </lineage>
</organism>
<comment type="caution">
    <text evidence="2">The sequence shown here is derived from an EMBL/GenBank/DDBJ whole genome shotgun (WGS) entry which is preliminary data.</text>
</comment>
<keyword evidence="4" id="KW-1185">Reference proteome</keyword>
<dbReference type="Proteomes" id="UP000822688">
    <property type="component" value="Chromosome V"/>
</dbReference>
<dbReference type="EMBL" id="CM026426">
    <property type="protein sequence ID" value="KAG0572394.1"/>
    <property type="molecule type" value="Genomic_DNA"/>
</dbReference>
<evidence type="ECO:0000313" key="3">
    <source>
        <dbReference type="EMBL" id="KAG0572394.1"/>
    </source>
</evidence>
<feature type="transmembrane region" description="Helical" evidence="1">
    <location>
        <begin position="55"/>
        <end position="74"/>
    </location>
</feature>
<sequence length="83" mass="9486">MLNWVVTVTSFALVAKARVLRDCTTWLWAGLVVQITAVIAFPLNECCKNLVHLESLYGTCPLFLLPPLSFRVQVLRVRRLRLM</sequence>
<keyword evidence="1" id="KW-0472">Membrane</keyword>
<gene>
    <name evidence="2" type="ORF">KC19_VG091200</name>
    <name evidence="3" type="ORF">KC19_VG091300</name>
</gene>
<name>A0A8T0HP15_CERPU</name>